<feature type="chain" id="PRO_5039338768" description="SLH domain-containing protein" evidence="1">
    <location>
        <begin position="22"/>
        <end position="373"/>
    </location>
</feature>
<proteinExistence type="predicted"/>
<keyword evidence="4" id="KW-1185">Reference proteome</keyword>
<dbReference type="InterPro" id="IPR001119">
    <property type="entry name" value="SLH_dom"/>
</dbReference>
<dbReference type="GeneID" id="89498148"/>
<evidence type="ECO:0000313" key="4">
    <source>
        <dbReference type="Proteomes" id="UP000012081"/>
    </source>
</evidence>
<protein>
    <recommendedName>
        <fullName evidence="2">SLH domain-containing protein</fullName>
    </recommendedName>
</protein>
<accession>M8DB05</accession>
<dbReference type="STRING" id="1300222.I532_21910"/>
<evidence type="ECO:0000256" key="1">
    <source>
        <dbReference type="SAM" id="SignalP"/>
    </source>
</evidence>
<name>M8DB05_9BACL</name>
<reference evidence="3 4" key="1">
    <citation type="submission" date="2013-03" db="EMBL/GenBank/DDBJ databases">
        <title>Assembly of a new bacterial strain Brevibacillus borstelensis AK1.</title>
        <authorList>
            <person name="Rajan I."/>
            <person name="PoliReddy D."/>
            <person name="Sugumar T."/>
            <person name="Rathinam K."/>
            <person name="Alqarawi S."/>
            <person name="Khalil A.B."/>
            <person name="Sivakumar N."/>
        </authorList>
    </citation>
    <scope>NUCLEOTIDE SEQUENCE [LARGE SCALE GENOMIC DNA]</scope>
    <source>
        <strain evidence="3 4">AK1</strain>
    </source>
</reference>
<dbReference type="Pfam" id="PF00395">
    <property type="entry name" value="SLH"/>
    <property type="match status" value="1"/>
</dbReference>
<dbReference type="OrthoDB" id="2474554at2"/>
<dbReference type="PATRIC" id="fig|1300222.3.peg.4600"/>
<dbReference type="Proteomes" id="UP000012081">
    <property type="component" value="Unassembled WGS sequence"/>
</dbReference>
<gene>
    <name evidence="3" type="ORF">I532_21910</name>
</gene>
<sequence>MRKRHSLFLLIVAILVQSVFAVQAGAAETYYDDIRGHWAEKEILFLEQRGIFKHGGNRHFNPDKTVSRGEALALVNRVLEDVYGRLATPVPQPYLDHRYPLKTEIEGLVANMQVLLDVNTGFVNDFRPGDLMVYNLHLASNGMLMKKPQKVNPEWWVPTPYLQYPMSREEASMILFHVLSPYKLRIVEPKINDVRLFYDGYSQWKHKSSYVDTVSPYAEAIREFQLFGGQRNFDPYSNMTRAQFAVVLTRLHHFLEGDASKQFKESTKRQQIAANLLLTAANRAFLDKDQQRLSSYVSEAAIESLTKLQAALPLHSYMAELKLKRDENSSDKLWVTGKYEHRQVGPYELEFLFEKDESNPFGHKITSIAYRER</sequence>
<dbReference type="AlphaFoldDB" id="M8DB05"/>
<dbReference type="EMBL" id="APBN01000014">
    <property type="protein sequence ID" value="EMT50568.1"/>
    <property type="molecule type" value="Genomic_DNA"/>
</dbReference>
<evidence type="ECO:0000259" key="2">
    <source>
        <dbReference type="PROSITE" id="PS51272"/>
    </source>
</evidence>
<keyword evidence="1" id="KW-0732">Signal</keyword>
<dbReference type="RefSeq" id="WP_003391313.1">
    <property type="nucleotide sequence ID" value="NZ_APBN01000014.1"/>
</dbReference>
<evidence type="ECO:0000313" key="3">
    <source>
        <dbReference type="EMBL" id="EMT50568.1"/>
    </source>
</evidence>
<feature type="signal peptide" evidence="1">
    <location>
        <begin position="1"/>
        <end position="21"/>
    </location>
</feature>
<organism evidence="3 4">
    <name type="scientific">Brevibacillus borstelensis AK1</name>
    <dbReference type="NCBI Taxonomy" id="1300222"/>
    <lineage>
        <taxon>Bacteria</taxon>
        <taxon>Bacillati</taxon>
        <taxon>Bacillota</taxon>
        <taxon>Bacilli</taxon>
        <taxon>Bacillales</taxon>
        <taxon>Paenibacillaceae</taxon>
        <taxon>Brevibacillus</taxon>
    </lineage>
</organism>
<dbReference type="PROSITE" id="PS51272">
    <property type="entry name" value="SLH"/>
    <property type="match status" value="1"/>
</dbReference>
<comment type="caution">
    <text evidence="3">The sequence shown here is derived from an EMBL/GenBank/DDBJ whole genome shotgun (WGS) entry which is preliminary data.</text>
</comment>
<feature type="domain" description="SLH" evidence="2">
    <location>
        <begin position="26"/>
        <end position="89"/>
    </location>
</feature>